<sequence>MSWKRRKLNVCEEYVGDVFFGNDDHSELNNYMYKEDVIESWKEDQIEKCEEEDHTRGAKKKITREVRGFCDRSMSWKRRKLNVCEEYVGDVFFGNDDHSELNNYMYKEDVIESVRRERELKELRKREKKRRSSYFGQCFDFFALLRALFHL</sequence>
<dbReference type="EMBL" id="CP039347">
    <property type="protein sequence ID" value="QCD88912.1"/>
    <property type="molecule type" value="Genomic_DNA"/>
</dbReference>
<dbReference type="Proteomes" id="UP000501690">
    <property type="component" value="Linkage Group LG3"/>
</dbReference>
<gene>
    <name evidence="1" type="ORF">DEO72_LG3g3464</name>
</gene>
<name>A0A4D6LJM9_VIGUN</name>
<proteinExistence type="predicted"/>
<accession>A0A4D6LJM9</accession>
<organism evidence="1 2">
    <name type="scientific">Vigna unguiculata</name>
    <name type="common">Cowpea</name>
    <dbReference type="NCBI Taxonomy" id="3917"/>
    <lineage>
        <taxon>Eukaryota</taxon>
        <taxon>Viridiplantae</taxon>
        <taxon>Streptophyta</taxon>
        <taxon>Embryophyta</taxon>
        <taxon>Tracheophyta</taxon>
        <taxon>Spermatophyta</taxon>
        <taxon>Magnoliopsida</taxon>
        <taxon>eudicotyledons</taxon>
        <taxon>Gunneridae</taxon>
        <taxon>Pentapetalae</taxon>
        <taxon>rosids</taxon>
        <taxon>fabids</taxon>
        <taxon>Fabales</taxon>
        <taxon>Fabaceae</taxon>
        <taxon>Papilionoideae</taxon>
        <taxon>50 kb inversion clade</taxon>
        <taxon>NPAAA clade</taxon>
        <taxon>indigoferoid/millettioid clade</taxon>
        <taxon>Phaseoleae</taxon>
        <taxon>Vigna</taxon>
    </lineage>
</organism>
<reference evidence="1 2" key="1">
    <citation type="submission" date="2019-04" db="EMBL/GenBank/DDBJ databases">
        <title>An improved genome assembly and genetic linkage map for asparagus bean, Vigna unguiculata ssp. sesquipedialis.</title>
        <authorList>
            <person name="Xia Q."/>
            <person name="Zhang R."/>
            <person name="Dong Y."/>
        </authorList>
    </citation>
    <scope>NUCLEOTIDE SEQUENCE [LARGE SCALE GENOMIC DNA]</scope>
    <source>
        <tissue evidence="1">Leaf</tissue>
    </source>
</reference>
<protein>
    <submittedName>
        <fullName evidence="1">Uncharacterized protein</fullName>
    </submittedName>
</protein>
<dbReference type="AlphaFoldDB" id="A0A4D6LJM9"/>
<keyword evidence="2" id="KW-1185">Reference proteome</keyword>
<evidence type="ECO:0000313" key="1">
    <source>
        <dbReference type="EMBL" id="QCD88912.1"/>
    </source>
</evidence>
<evidence type="ECO:0000313" key="2">
    <source>
        <dbReference type="Proteomes" id="UP000501690"/>
    </source>
</evidence>